<dbReference type="GO" id="GO:0006409">
    <property type="term" value="P:tRNA export from nucleus"/>
    <property type="evidence" value="ECO:0007669"/>
    <property type="project" value="TreeGrafter"/>
</dbReference>
<protein>
    <submittedName>
        <fullName evidence="3">ARM repeat-containing protein</fullName>
    </submittedName>
</protein>
<dbReference type="InterPro" id="IPR051177">
    <property type="entry name" value="CIK-Related_Protein"/>
</dbReference>
<dbReference type="EMBL" id="KV453912">
    <property type="protein sequence ID" value="ODV79406.1"/>
    <property type="molecule type" value="Genomic_DNA"/>
</dbReference>
<dbReference type="InterPro" id="IPR011989">
    <property type="entry name" value="ARM-like"/>
</dbReference>
<evidence type="ECO:0000313" key="4">
    <source>
        <dbReference type="Proteomes" id="UP000094285"/>
    </source>
</evidence>
<dbReference type="Gene3D" id="1.10.510.10">
    <property type="entry name" value="Transferase(Phosphotransferase) domain 1"/>
    <property type="match status" value="1"/>
</dbReference>
<dbReference type="GeneID" id="30984053"/>
<dbReference type="SUPFAM" id="SSF48371">
    <property type="entry name" value="ARM repeat"/>
    <property type="match status" value="1"/>
</dbReference>
<evidence type="ECO:0000313" key="3">
    <source>
        <dbReference type="EMBL" id="ODV79406.1"/>
    </source>
</evidence>
<feature type="region of interest" description="Disordered" evidence="1">
    <location>
        <begin position="653"/>
        <end position="675"/>
    </location>
</feature>
<dbReference type="GO" id="GO:0004672">
    <property type="term" value="F:protein kinase activity"/>
    <property type="evidence" value="ECO:0007669"/>
    <property type="project" value="InterPro"/>
</dbReference>
<sequence>MNFLSKTFSSFTGTSIPYTTKEKIIDPSAPGSINSRAIWTVYNGTNPKNDNAAVTIFEFNLKDPVNIQRGHDLLARNAFKKLKLIKLPGIITIIDFIETETQLYIITEPVLPLITYLGNHSDGISRDAKLYGIYNLAHTLLFINMKANCLHGNINLFNSIYVNQLGDWKVFGFELLTNLTSDPEQPIYRFSRALPGFDTSTDMDAVRQFPIKLDSYLFGLFIYQVLGTTDFNLSSLESADLTKVNTQKVPSFLLSSLKKLTNPNPSSRITIEKFVQETESNFTRNNMIISFNQQLEEIKFKNDSEKLEFFKFELSNFIPESTGLENGNIYPNGFLDFKLLPELTLQFNNLTKAKLQTPLSSLSPLDIQQRQETMSIILNYILKFGVNLSSSQFDKMVKPIILETFSLNDRSIRLVLLNHLPNFEVFLTESEVQLKIFYSLITGFQDTNFMIRETTLKSITIIIDKVSVKQVNQDLLKILAKSQVDPKPSIRVNTLVLIIKISGKIYKASKNSVLITALAKSLRDTFTPCKMTALSGFESLIEEFTLEEICSKVLGHLAISLMDKKSLKVRKRAKDIFQLYLDSVERHAKTLPETEDNDDSEELEFFEKYGPVEAKPAVDGQEPTNTGLSDAGTFSFGWNLMSKLSTSAVEGQLNNDFNSSTPDLTRIGTPSSEPLQATLNKKETLWVNDDQALEDDGWDLEDDGWGANDDPIVEDTKKISLDTPIKQPSKMLTTANKAKKTTGLKLGAKPTRKPGSTLKLNLTVEDNDDDSWGDQW</sequence>
<gene>
    <name evidence="3" type="ORF">CANTADRAFT_51234</name>
</gene>
<keyword evidence="4" id="KW-1185">Reference proteome</keyword>
<dbReference type="PROSITE" id="PS50011">
    <property type="entry name" value="PROTEIN_KINASE_DOM"/>
    <property type="match status" value="1"/>
</dbReference>
<dbReference type="PANTHER" id="PTHR12984">
    <property type="entry name" value="SCY1-RELATED S/T PROTEIN KINASE-LIKE"/>
    <property type="match status" value="1"/>
</dbReference>
<name>A0A1E4SIR8_9ASCO</name>
<dbReference type="OrthoDB" id="447103at2759"/>
<proteinExistence type="predicted"/>
<dbReference type="PANTHER" id="PTHR12984:SF3">
    <property type="entry name" value="N-TERMINAL KINASE-LIKE PROTEIN"/>
    <property type="match status" value="1"/>
</dbReference>
<evidence type="ECO:0000256" key="1">
    <source>
        <dbReference type="SAM" id="MobiDB-lite"/>
    </source>
</evidence>
<dbReference type="Gene3D" id="3.30.200.20">
    <property type="entry name" value="Phosphorylase Kinase, domain 1"/>
    <property type="match status" value="1"/>
</dbReference>
<dbReference type="AlphaFoldDB" id="A0A1E4SIR8"/>
<dbReference type="RefSeq" id="XP_020064528.1">
    <property type="nucleotide sequence ID" value="XM_020209917.1"/>
</dbReference>
<accession>A0A1E4SIR8</accession>
<dbReference type="Gene3D" id="1.25.10.10">
    <property type="entry name" value="Leucine-rich Repeat Variant"/>
    <property type="match status" value="1"/>
</dbReference>
<feature type="region of interest" description="Disordered" evidence="1">
    <location>
        <begin position="736"/>
        <end position="756"/>
    </location>
</feature>
<dbReference type="InterPro" id="IPR016024">
    <property type="entry name" value="ARM-type_fold"/>
</dbReference>
<dbReference type="GO" id="GO:0005737">
    <property type="term" value="C:cytoplasm"/>
    <property type="evidence" value="ECO:0007669"/>
    <property type="project" value="TreeGrafter"/>
</dbReference>
<dbReference type="SUPFAM" id="SSF56112">
    <property type="entry name" value="Protein kinase-like (PK-like)"/>
    <property type="match status" value="1"/>
</dbReference>
<dbReference type="Proteomes" id="UP000094285">
    <property type="component" value="Unassembled WGS sequence"/>
</dbReference>
<feature type="domain" description="Protein kinase" evidence="2">
    <location>
        <begin position="27"/>
        <end position="282"/>
    </location>
</feature>
<dbReference type="GO" id="GO:0005524">
    <property type="term" value="F:ATP binding"/>
    <property type="evidence" value="ECO:0007669"/>
    <property type="project" value="InterPro"/>
</dbReference>
<dbReference type="InterPro" id="IPR000719">
    <property type="entry name" value="Prot_kinase_dom"/>
</dbReference>
<dbReference type="STRING" id="984487.A0A1E4SIR8"/>
<evidence type="ECO:0000259" key="2">
    <source>
        <dbReference type="PROSITE" id="PS50011"/>
    </source>
</evidence>
<dbReference type="InterPro" id="IPR011009">
    <property type="entry name" value="Kinase-like_dom_sf"/>
</dbReference>
<organism evidence="3 4">
    <name type="scientific">Suhomyces tanzawaensis NRRL Y-17324</name>
    <dbReference type="NCBI Taxonomy" id="984487"/>
    <lineage>
        <taxon>Eukaryota</taxon>
        <taxon>Fungi</taxon>
        <taxon>Dikarya</taxon>
        <taxon>Ascomycota</taxon>
        <taxon>Saccharomycotina</taxon>
        <taxon>Pichiomycetes</taxon>
        <taxon>Debaryomycetaceae</taxon>
        <taxon>Suhomyces</taxon>
    </lineage>
</organism>
<reference evidence="4" key="1">
    <citation type="submission" date="2016-05" db="EMBL/GenBank/DDBJ databases">
        <title>Comparative genomics of biotechnologically important yeasts.</title>
        <authorList>
            <consortium name="DOE Joint Genome Institute"/>
            <person name="Riley R."/>
            <person name="Haridas S."/>
            <person name="Wolfe K.H."/>
            <person name="Lopes M.R."/>
            <person name="Hittinger C.T."/>
            <person name="Goker M."/>
            <person name="Salamov A."/>
            <person name="Wisecaver J."/>
            <person name="Long T.M."/>
            <person name="Aerts A.L."/>
            <person name="Barry K."/>
            <person name="Choi C."/>
            <person name="Clum A."/>
            <person name="Coughlan A.Y."/>
            <person name="Deshpande S."/>
            <person name="Douglass A.P."/>
            <person name="Hanson S.J."/>
            <person name="Klenk H.-P."/>
            <person name="Labutti K."/>
            <person name="Lapidus A."/>
            <person name="Lindquist E."/>
            <person name="Lipzen A."/>
            <person name="Meier-Kolthoff J.P."/>
            <person name="Ohm R.A."/>
            <person name="Otillar R.P."/>
            <person name="Pangilinan J."/>
            <person name="Peng Y."/>
            <person name="Rokas A."/>
            <person name="Rosa C.A."/>
            <person name="Scheuner C."/>
            <person name="Sibirny A.A."/>
            <person name="Slot J.C."/>
            <person name="Stielow J.B."/>
            <person name="Sun H."/>
            <person name="Kurtzman C.P."/>
            <person name="Blackwell M."/>
            <person name="Grigoriev I.V."/>
            <person name="Jeffries T.W."/>
        </authorList>
    </citation>
    <scope>NUCLEOTIDE SEQUENCE [LARGE SCALE GENOMIC DNA]</scope>
    <source>
        <strain evidence="4">NRRL Y-17324</strain>
    </source>
</reference>